<dbReference type="AlphaFoldDB" id="A0A9D1GYE3"/>
<accession>A0A9D1GYE3</accession>
<organism evidence="1 2">
    <name type="scientific">Candidatus Avipropionibacterium avicola</name>
    <dbReference type="NCBI Taxonomy" id="2840701"/>
    <lineage>
        <taxon>Bacteria</taxon>
        <taxon>Bacillati</taxon>
        <taxon>Actinomycetota</taxon>
        <taxon>Actinomycetes</taxon>
        <taxon>Propionibacteriales</taxon>
        <taxon>Propionibacteriaceae</taxon>
        <taxon>Propionibacteriaceae incertae sedis</taxon>
        <taxon>Candidatus Avipropionibacterium</taxon>
    </lineage>
</organism>
<reference evidence="1" key="1">
    <citation type="submission" date="2020-10" db="EMBL/GenBank/DDBJ databases">
        <authorList>
            <person name="Gilroy R."/>
        </authorList>
    </citation>
    <scope>NUCLEOTIDE SEQUENCE</scope>
    <source>
        <strain evidence="1">ChiGjej1B1-24693</strain>
    </source>
</reference>
<evidence type="ECO:0000313" key="2">
    <source>
        <dbReference type="Proteomes" id="UP000886842"/>
    </source>
</evidence>
<proteinExistence type="predicted"/>
<evidence type="ECO:0000313" key="1">
    <source>
        <dbReference type="EMBL" id="HIT76121.1"/>
    </source>
</evidence>
<gene>
    <name evidence="1" type="ORF">IAA98_11080</name>
</gene>
<reference evidence="1" key="2">
    <citation type="journal article" date="2021" name="PeerJ">
        <title>Extensive microbial diversity within the chicken gut microbiome revealed by metagenomics and culture.</title>
        <authorList>
            <person name="Gilroy R."/>
            <person name="Ravi A."/>
            <person name="Getino M."/>
            <person name="Pursley I."/>
            <person name="Horton D.L."/>
            <person name="Alikhan N.F."/>
            <person name="Baker D."/>
            <person name="Gharbi K."/>
            <person name="Hall N."/>
            <person name="Watson M."/>
            <person name="Adriaenssens E.M."/>
            <person name="Foster-Nyarko E."/>
            <person name="Jarju S."/>
            <person name="Secka A."/>
            <person name="Antonio M."/>
            <person name="Oren A."/>
            <person name="Chaudhuri R.R."/>
            <person name="La Ragione R."/>
            <person name="Hildebrand F."/>
            <person name="Pallen M.J."/>
        </authorList>
    </citation>
    <scope>NUCLEOTIDE SEQUENCE</scope>
    <source>
        <strain evidence="1">ChiGjej1B1-24693</strain>
    </source>
</reference>
<comment type="caution">
    <text evidence="1">The sequence shown here is derived from an EMBL/GenBank/DDBJ whole genome shotgun (WGS) entry which is preliminary data.</text>
</comment>
<protein>
    <submittedName>
        <fullName evidence="1">DNA-binding protein</fullName>
    </submittedName>
</protein>
<dbReference type="Proteomes" id="UP000886842">
    <property type="component" value="Unassembled WGS sequence"/>
</dbReference>
<keyword evidence="1" id="KW-0238">DNA-binding</keyword>
<name>A0A9D1GYE3_9ACTN</name>
<dbReference type="GO" id="GO:0003677">
    <property type="term" value="F:DNA binding"/>
    <property type="evidence" value="ECO:0007669"/>
    <property type="project" value="UniProtKB-KW"/>
</dbReference>
<dbReference type="EMBL" id="DVLP01000324">
    <property type="protein sequence ID" value="HIT76121.1"/>
    <property type="molecule type" value="Genomic_DNA"/>
</dbReference>
<sequence>WLGRREIPGIELGRTVRLEGRVSRRGDRLTLYNPRYELHHRAP</sequence>
<feature type="non-terminal residue" evidence="1">
    <location>
        <position position="1"/>
    </location>
</feature>